<dbReference type="PANTHER" id="PTHR10589">
    <property type="entry name" value="UBIQUITIN CARBOXYL-TERMINAL HYDROLASE"/>
    <property type="match status" value="1"/>
</dbReference>
<protein>
    <recommendedName>
        <fullName evidence="8">Ubiquitin carboxyl-terminal hydrolase</fullName>
        <ecNumber evidence="8">3.4.19.12</ecNumber>
    </recommendedName>
</protein>
<keyword evidence="4 7" id="KW-0833">Ubl conjugation pathway</keyword>
<dbReference type="Pfam" id="PF01088">
    <property type="entry name" value="Peptidase_C12"/>
    <property type="match status" value="1"/>
</dbReference>
<dbReference type="InterPro" id="IPR036959">
    <property type="entry name" value="Peptidase_C12_UCH_sf"/>
</dbReference>
<evidence type="ECO:0000259" key="9">
    <source>
        <dbReference type="PROSITE" id="PS52048"/>
    </source>
</evidence>
<dbReference type="InterPro" id="IPR001578">
    <property type="entry name" value="Peptidase_C12_UCH"/>
</dbReference>
<dbReference type="Proteomes" id="UP001476247">
    <property type="component" value="Unassembled WGS sequence"/>
</dbReference>
<dbReference type="PRINTS" id="PR00707">
    <property type="entry name" value="UBCTHYDRLASE"/>
</dbReference>
<dbReference type="EMBL" id="BAABUJ010000033">
    <property type="protein sequence ID" value="GAA5804162.1"/>
    <property type="molecule type" value="Genomic_DNA"/>
</dbReference>
<dbReference type="CDD" id="cd09616">
    <property type="entry name" value="Peptidase_C12_UCH_L1_L3"/>
    <property type="match status" value="1"/>
</dbReference>
<evidence type="ECO:0000256" key="7">
    <source>
        <dbReference type="PROSITE-ProRule" id="PRU01393"/>
    </source>
</evidence>
<dbReference type="PROSITE" id="PS52048">
    <property type="entry name" value="UCH_DOMAIN"/>
    <property type="match status" value="1"/>
</dbReference>
<evidence type="ECO:0000256" key="5">
    <source>
        <dbReference type="ARBA" id="ARBA00022801"/>
    </source>
</evidence>
<sequence length="259" mass="29657">MLNHIEKLVLADMTKEEVMMQEEQDINEEQQVKQPKLRWLPLESNPDVLNKIIHENGVDSEWSFTDVLGFDNELLSLIPKPVAAIIFLFPGTKTQKEFLEKEESHLKIHEQNISPNLMYFKQTISNACGMMALLHSLANNDHLVGPGLFSKIIQDTRNMSPDERGEYLESCKELAELHDYSAHQGQTDTPALEDLFTNHFICFVQVDEHLYELDGSRAFPINHGKSVDLVQDAAKIMRQFIERDPNDNEYSAIAFTKTA</sequence>
<dbReference type="EC" id="3.4.19.12" evidence="8"/>
<evidence type="ECO:0000256" key="2">
    <source>
        <dbReference type="ARBA" id="ARBA00009326"/>
    </source>
</evidence>
<keyword evidence="5 7" id="KW-0378">Hydrolase</keyword>
<dbReference type="InterPro" id="IPR057254">
    <property type="entry name" value="UCH_AS"/>
</dbReference>
<feature type="site" description="Important for enzyme activity" evidence="7">
    <location>
        <position position="214"/>
    </location>
</feature>
<keyword evidence="3 7" id="KW-0645">Protease</keyword>
<comment type="similarity">
    <text evidence="2 7 8">Belongs to the peptidase C12 family.</text>
</comment>
<dbReference type="Gene3D" id="3.40.532.10">
    <property type="entry name" value="Peptidase C12, ubiquitin carboxyl-terminal hydrolase"/>
    <property type="match status" value="1"/>
</dbReference>
<dbReference type="PANTHER" id="PTHR10589:SF17">
    <property type="entry name" value="UBIQUITIN CARBOXYL-TERMINAL HYDROLASE"/>
    <property type="match status" value="1"/>
</dbReference>
<dbReference type="PROSITE" id="PS00140">
    <property type="entry name" value="UCH_1"/>
    <property type="match status" value="1"/>
</dbReference>
<evidence type="ECO:0000313" key="11">
    <source>
        <dbReference type="Proteomes" id="UP001476247"/>
    </source>
</evidence>
<evidence type="ECO:0000256" key="1">
    <source>
        <dbReference type="ARBA" id="ARBA00000707"/>
    </source>
</evidence>
<comment type="catalytic activity">
    <reaction evidence="1 7 8">
        <text>Thiol-dependent hydrolysis of ester, thioester, amide, peptide and isopeptide bonds formed by the C-terminal Gly of ubiquitin (a 76-residue protein attached to proteins as an intracellular targeting signal).</text>
        <dbReference type="EC" id="3.4.19.12"/>
    </reaction>
</comment>
<evidence type="ECO:0000256" key="8">
    <source>
        <dbReference type="RuleBase" id="RU361215"/>
    </source>
</evidence>
<name>A0ABP9YB29_9FUNG</name>
<gene>
    <name evidence="10" type="ORF">HPULCUR_009648</name>
</gene>
<organism evidence="10 11">
    <name type="scientific">Helicostylum pulchrum</name>
    <dbReference type="NCBI Taxonomy" id="562976"/>
    <lineage>
        <taxon>Eukaryota</taxon>
        <taxon>Fungi</taxon>
        <taxon>Fungi incertae sedis</taxon>
        <taxon>Mucoromycota</taxon>
        <taxon>Mucoromycotina</taxon>
        <taxon>Mucoromycetes</taxon>
        <taxon>Mucorales</taxon>
        <taxon>Mucorineae</taxon>
        <taxon>Mucoraceae</taxon>
        <taxon>Helicostylum</taxon>
    </lineage>
</organism>
<accession>A0ABP9YB29</accession>
<dbReference type="SUPFAM" id="SSF54001">
    <property type="entry name" value="Cysteine proteinases"/>
    <property type="match status" value="1"/>
</dbReference>
<evidence type="ECO:0000256" key="4">
    <source>
        <dbReference type="ARBA" id="ARBA00022786"/>
    </source>
</evidence>
<reference evidence="10 11" key="1">
    <citation type="submission" date="2024-04" db="EMBL/GenBank/DDBJ databases">
        <title>genome sequences of Mucor flavus KT1a and Helicostylum pulchrum KT1b strains isolation_sourced from the surface of a dry-aged beef.</title>
        <authorList>
            <person name="Toyotome T."/>
            <person name="Hosono M."/>
            <person name="Torimaru M."/>
            <person name="Fukuda K."/>
            <person name="Mikami N."/>
        </authorList>
    </citation>
    <scope>NUCLEOTIDE SEQUENCE [LARGE SCALE GENOMIC DNA]</scope>
    <source>
        <strain evidence="10 11">KT1b</strain>
    </source>
</reference>
<feature type="domain" description="UCH catalytic" evidence="9">
    <location>
        <begin position="38"/>
        <end position="257"/>
    </location>
</feature>
<comment type="caution">
    <text evidence="10">The sequence shown here is derived from an EMBL/GenBank/DDBJ whole genome shotgun (WGS) entry which is preliminary data.</text>
</comment>
<feature type="active site" description="Proton donor" evidence="7">
    <location>
        <position position="199"/>
    </location>
</feature>
<evidence type="ECO:0000313" key="10">
    <source>
        <dbReference type="EMBL" id="GAA5804162.1"/>
    </source>
</evidence>
<dbReference type="InterPro" id="IPR038765">
    <property type="entry name" value="Papain-like_cys_pep_sf"/>
</dbReference>
<feature type="site" description="Transition state stabilizer" evidence="7">
    <location>
        <position position="122"/>
    </location>
</feature>
<proteinExistence type="inferred from homology"/>
<keyword evidence="6 7" id="KW-0788">Thiol protease</keyword>
<feature type="active site" description="Nucleophile" evidence="7">
    <location>
        <position position="128"/>
    </location>
</feature>
<evidence type="ECO:0000256" key="6">
    <source>
        <dbReference type="ARBA" id="ARBA00022807"/>
    </source>
</evidence>
<keyword evidence="11" id="KW-1185">Reference proteome</keyword>
<evidence type="ECO:0000256" key="3">
    <source>
        <dbReference type="ARBA" id="ARBA00022670"/>
    </source>
</evidence>